<evidence type="ECO:0000313" key="2">
    <source>
        <dbReference type="Proteomes" id="UP001143856"/>
    </source>
</evidence>
<dbReference type="Proteomes" id="UP001143856">
    <property type="component" value="Unassembled WGS sequence"/>
</dbReference>
<reference evidence="1" key="1">
    <citation type="submission" date="2022-10" db="EMBL/GenBank/DDBJ databases">
        <title>Genome Sequence of Xylaria curta.</title>
        <authorList>
            <person name="Buettner E."/>
        </authorList>
    </citation>
    <scope>NUCLEOTIDE SEQUENCE</scope>
    <source>
        <strain evidence="1">Babe10</strain>
    </source>
</reference>
<dbReference type="EMBL" id="JAPDGR010002416">
    <property type="protein sequence ID" value="KAJ2975883.1"/>
    <property type="molecule type" value="Genomic_DNA"/>
</dbReference>
<gene>
    <name evidence="1" type="ORF">NUW58_g8237</name>
</gene>
<organism evidence="1 2">
    <name type="scientific">Xylaria curta</name>
    <dbReference type="NCBI Taxonomy" id="42375"/>
    <lineage>
        <taxon>Eukaryota</taxon>
        <taxon>Fungi</taxon>
        <taxon>Dikarya</taxon>
        <taxon>Ascomycota</taxon>
        <taxon>Pezizomycotina</taxon>
        <taxon>Sordariomycetes</taxon>
        <taxon>Xylariomycetidae</taxon>
        <taxon>Xylariales</taxon>
        <taxon>Xylariaceae</taxon>
        <taxon>Xylaria</taxon>
    </lineage>
</organism>
<sequence length="223" mass="23182">MHLFKFGIFCILLLPVLAFDVVPTICPHIDAKAGAILSTRIINPGTKPCQAQLRFANVDILPMTFNFDPFACVGFAIAEFTIPRTSPNGDAILSWECGGESIPSCIQLTISDGLGLPDTSEHIGTSGCVVDTSQTITELVTRTAANGITTGTITTIITIPVTSLASPTPPPTVPNQIAQSTDSLVEGTTTWRQGMGSGSVMVTSVGATPTGGYPTRGLGGFVV</sequence>
<accession>A0ACC1NA50</accession>
<proteinExistence type="predicted"/>
<keyword evidence="2" id="KW-1185">Reference proteome</keyword>
<evidence type="ECO:0000313" key="1">
    <source>
        <dbReference type="EMBL" id="KAJ2975883.1"/>
    </source>
</evidence>
<protein>
    <submittedName>
        <fullName evidence="1">Uncharacterized protein</fullName>
    </submittedName>
</protein>
<comment type="caution">
    <text evidence="1">The sequence shown here is derived from an EMBL/GenBank/DDBJ whole genome shotgun (WGS) entry which is preliminary data.</text>
</comment>
<name>A0ACC1NA50_9PEZI</name>